<gene>
    <name evidence="1" type="ORF">ATO9_22465</name>
</gene>
<dbReference type="InterPro" id="IPR027417">
    <property type="entry name" value="P-loop_NTPase"/>
</dbReference>
<comment type="caution">
    <text evidence="1">The sequence shown here is derived from an EMBL/GenBank/DDBJ whole genome shotgun (WGS) entry which is preliminary data.</text>
</comment>
<dbReference type="OrthoDB" id="7841591at2"/>
<name>A0A0A0E8D5_9RHOB</name>
<keyword evidence="2" id="KW-1185">Reference proteome</keyword>
<sequence length="268" mass="30818">MAEHIEDKTTLIVTGVARSGTTALGELLNAHPLVGLGIERFKFQFLREDNFSADLFTRERFFDFRPEDTNLIPELRPAWAPTYETIAEKWDSARVIGDKVPDLIPVLHRFFEENPGFRYISILRNLKDVGLSWQTRADKPRDAWPAGKGFVAACESWAEQMGILHDMLRDRKMREKVLLLDYDSMYDDPEMTEAALLAFLDLPEDESFSEVLRSHAEFAMSREPRKVPKKFAEEYRAVEQGHIRGLRKVAREQAEIWSARYGVSPGAL</sequence>
<dbReference type="Gene3D" id="3.40.50.300">
    <property type="entry name" value="P-loop containing nucleotide triphosphate hydrolases"/>
    <property type="match status" value="1"/>
</dbReference>
<dbReference type="AlphaFoldDB" id="A0A0A0E8D5"/>
<evidence type="ECO:0000313" key="2">
    <source>
        <dbReference type="Proteomes" id="UP000030004"/>
    </source>
</evidence>
<dbReference type="Proteomes" id="UP000030004">
    <property type="component" value="Unassembled WGS sequence"/>
</dbReference>
<dbReference type="eggNOG" id="ENOG50331TS">
    <property type="taxonomic scope" value="Bacteria"/>
</dbReference>
<accession>A0A0A0E8D5</accession>
<proteinExistence type="predicted"/>
<dbReference type="EMBL" id="AQQX01000025">
    <property type="protein sequence ID" value="KGM46679.1"/>
    <property type="molecule type" value="Genomic_DNA"/>
</dbReference>
<organism evidence="1 2">
    <name type="scientific">Pseudooceanicola atlanticus</name>
    <dbReference type="NCBI Taxonomy" id="1461694"/>
    <lineage>
        <taxon>Bacteria</taxon>
        <taxon>Pseudomonadati</taxon>
        <taxon>Pseudomonadota</taxon>
        <taxon>Alphaproteobacteria</taxon>
        <taxon>Rhodobacterales</taxon>
        <taxon>Paracoccaceae</taxon>
        <taxon>Pseudooceanicola</taxon>
    </lineage>
</organism>
<dbReference type="Pfam" id="PF13469">
    <property type="entry name" value="Sulfotransfer_3"/>
    <property type="match status" value="1"/>
</dbReference>
<dbReference type="RefSeq" id="WP_043754668.1">
    <property type="nucleotide sequence ID" value="NZ_AQQX01000025.1"/>
</dbReference>
<dbReference type="SUPFAM" id="SSF52540">
    <property type="entry name" value="P-loop containing nucleoside triphosphate hydrolases"/>
    <property type="match status" value="1"/>
</dbReference>
<evidence type="ECO:0008006" key="3">
    <source>
        <dbReference type="Google" id="ProtNLM"/>
    </source>
</evidence>
<protein>
    <recommendedName>
        <fullName evidence="3">Sulfotransferase</fullName>
    </recommendedName>
</protein>
<reference evidence="1 2" key="1">
    <citation type="journal article" date="2015" name="Antonie Van Leeuwenhoek">
        <title>Pseudooceanicola atlanticus gen. nov. sp. nov., isolated from surface seawater of the Atlantic Ocean and reclassification of Oceanicola batsensis, Oceanicola marinus, Oceanicola nitratireducens, Oceanicola nanhaiensis, Oceanicola antarcticus and Oceanicola flagellatus, as Pseudooceanicola batsensis comb. nov., Pseudooceanicola marinus comb. nov., Pseudooceanicola nitratireducens comb. nov., Pseudooceanicola nanhaiensis comb. nov., Pseudooceanicola antarcticus comb. nov., and Pseudooceanicola flagellatus comb. nov.</title>
        <authorList>
            <person name="Lai Q."/>
            <person name="Li G."/>
            <person name="Liu X."/>
            <person name="Du Y."/>
            <person name="Sun F."/>
            <person name="Shao Z."/>
        </authorList>
    </citation>
    <scope>NUCLEOTIDE SEQUENCE [LARGE SCALE GENOMIC DNA]</scope>
    <source>
        <strain evidence="1 2">22II-s11g</strain>
    </source>
</reference>
<evidence type="ECO:0000313" key="1">
    <source>
        <dbReference type="EMBL" id="KGM46679.1"/>
    </source>
</evidence>